<name>A0ABQ5AXQ0_9ASTR</name>
<feature type="region of interest" description="Disordered" evidence="1">
    <location>
        <begin position="1"/>
        <end position="38"/>
    </location>
</feature>
<dbReference type="InterPro" id="IPR021109">
    <property type="entry name" value="Peptidase_aspartic_dom_sf"/>
</dbReference>
<dbReference type="Proteomes" id="UP001151760">
    <property type="component" value="Unassembled WGS sequence"/>
</dbReference>
<keyword evidence="2" id="KW-0808">Transferase</keyword>
<accession>A0ABQ5AXQ0</accession>
<evidence type="ECO:0000313" key="2">
    <source>
        <dbReference type="EMBL" id="GJT06647.1"/>
    </source>
</evidence>
<evidence type="ECO:0000256" key="1">
    <source>
        <dbReference type="SAM" id="MobiDB-lite"/>
    </source>
</evidence>
<evidence type="ECO:0000313" key="3">
    <source>
        <dbReference type="Proteomes" id="UP001151760"/>
    </source>
</evidence>
<reference evidence="2" key="1">
    <citation type="journal article" date="2022" name="Int. J. Mol. Sci.">
        <title>Draft Genome of Tanacetum Coccineum: Genomic Comparison of Closely Related Tanacetum-Family Plants.</title>
        <authorList>
            <person name="Yamashiro T."/>
            <person name="Shiraishi A."/>
            <person name="Nakayama K."/>
            <person name="Satake H."/>
        </authorList>
    </citation>
    <scope>NUCLEOTIDE SEQUENCE</scope>
</reference>
<keyword evidence="3" id="KW-1185">Reference proteome</keyword>
<sequence length="206" mass="23123">MVDISDDVDLVDYDGDDEENPKEDPKEEPEPNNGLVNQFAPHVDPHQSPIYDVCGYKLRGGCMSSSVEQDVLYGDGSHWGYPKPTSDDEGGFDIIIGMDWLSRYDATILCGEKKVRIPCSSVYSKIDFTVWISPLLFPRGRQSKHSILELVMDIMSFSAPILSLPEGSEDSVVYCDASLKGFGAVLMQREKVIVYSFRQLRKNEED</sequence>
<gene>
    <name evidence="2" type="ORF">Tco_0841109</name>
</gene>
<dbReference type="Gene3D" id="2.40.70.10">
    <property type="entry name" value="Acid Proteases"/>
    <property type="match status" value="1"/>
</dbReference>
<organism evidence="2 3">
    <name type="scientific">Tanacetum coccineum</name>
    <dbReference type="NCBI Taxonomy" id="301880"/>
    <lineage>
        <taxon>Eukaryota</taxon>
        <taxon>Viridiplantae</taxon>
        <taxon>Streptophyta</taxon>
        <taxon>Embryophyta</taxon>
        <taxon>Tracheophyta</taxon>
        <taxon>Spermatophyta</taxon>
        <taxon>Magnoliopsida</taxon>
        <taxon>eudicotyledons</taxon>
        <taxon>Gunneridae</taxon>
        <taxon>Pentapetalae</taxon>
        <taxon>asterids</taxon>
        <taxon>campanulids</taxon>
        <taxon>Asterales</taxon>
        <taxon>Asteraceae</taxon>
        <taxon>Asteroideae</taxon>
        <taxon>Anthemideae</taxon>
        <taxon>Anthemidinae</taxon>
        <taxon>Tanacetum</taxon>
    </lineage>
</organism>
<protein>
    <submittedName>
        <fullName evidence="2">Reverse transcriptase domain-containing protein</fullName>
    </submittedName>
</protein>
<proteinExistence type="predicted"/>
<feature type="compositionally biased region" description="Acidic residues" evidence="1">
    <location>
        <begin position="1"/>
        <end position="21"/>
    </location>
</feature>
<dbReference type="GO" id="GO:0003964">
    <property type="term" value="F:RNA-directed DNA polymerase activity"/>
    <property type="evidence" value="ECO:0007669"/>
    <property type="project" value="UniProtKB-KW"/>
</dbReference>
<comment type="caution">
    <text evidence="2">The sequence shown here is derived from an EMBL/GenBank/DDBJ whole genome shotgun (WGS) entry which is preliminary data.</text>
</comment>
<keyword evidence="2" id="KW-0548">Nucleotidyltransferase</keyword>
<dbReference type="EMBL" id="BQNB010012686">
    <property type="protein sequence ID" value="GJT06647.1"/>
    <property type="molecule type" value="Genomic_DNA"/>
</dbReference>
<dbReference type="Pfam" id="PF08284">
    <property type="entry name" value="RVP_2"/>
    <property type="match status" value="1"/>
</dbReference>
<reference evidence="2" key="2">
    <citation type="submission" date="2022-01" db="EMBL/GenBank/DDBJ databases">
        <authorList>
            <person name="Yamashiro T."/>
            <person name="Shiraishi A."/>
            <person name="Satake H."/>
            <person name="Nakayama K."/>
        </authorList>
    </citation>
    <scope>NUCLEOTIDE SEQUENCE</scope>
</reference>
<keyword evidence="2" id="KW-0695">RNA-directed DNA polymerase</keyword>